<dbReference type="EMBL" id="BARS01012708">
    <property type="protein sequence ID" value="GAF89343.1"/>
    <property type="molecule type" value="Genomic_DNA"/>
</dbReference>
<gene>
    <name evidence="1" type="ORF">S01H1_22498</name>
</gene>
<evidence type="ECO:0000313" key="1">
    <source>
        <dbReference type="EMBL" id="GAF89343.1"/>
    </source>
</evidence>
<protein>
    <submittedName>
        <fullName evidence="1">Uncharacterized protein</fullName>
    </submittedName>
</protein>
<sequence length="58" mass="6853">MEERISTIKKLELKKEDIQSMIIFDRGLSGSDLNFLEEEFDFYKEDINNFVASYKNLG</sequence>
<organism evidence="1">
    <name type="scientific">marine sediment metagenome</name>
    <dbReference type="NCBI Taxonomy" id="412755"/>
    <lineage>
        <taxon>unclassified sequences</taxon>
        <taxon>metagenomes</taxon>
        <taxon>ecological metagenomes</taxon>
    </lineage>
</organism>
<reference evidence="1" key="1">
    <citation type="journal article" date="2014" name="Front. Microbiol.">
        <title>High frequency of phylogenetically diverse reductive dehalogenase-homologous genes in deep subseafloor sedimentary metagenomes.</title>
        <authorList>
            <person name="Kawai M."/>
            <person name="Futagami T."/>
            <person name="Toyoda A."/>
            <person name="Takaki Y."/>
            <person name="Nishi S."/>
            <person name="Hori S."/>
            <person name="Arai W."/>
            <person name="Tsubouchi T."/>
            <person name="Morono Y."/>
            <person name="Uchiyama I."/>
            <person name="Ito T."/>
            <person name="Fujiyama A."/>
            <person name="Inagaki F."/>
            <person name="Takami H."/>
        </authorList>
    </citation>
    <scope>NUCLEOTIDE SEQUENCE</scope>
    <source>
        <strain evidence="1">Expedition CK06-06</strain>
    </source>
</reference>
<feature type="non-terminal residue" evidence="1">
    <location>
        <position position="58"/>
    </location>
</feature>
<name>X0T762_9ZZZZ</name>
<proteinExistence type="predicted"/>
<dbReference type="AlphaFoldDB" id="X0T762"/>
<accession>X0T762</accession>
<comment type="caution">
    <text evidence="1">The sequence shown here is derived from an EMBL/GenBank/DDBJ whole genome shotgun (WGS) entry which is preliminary data.</text>
</comment>